<reference evidence="1 2" key="1">
    <citation type="submission" date="2023-11" db="EMBL/GenBank/DDBJ databases">
        <title>Analysis of the Genomes of Mucilaginibacter gossypii cycad 4 and M. sabulilitoris SNA2: microbes with the potential for plant growth promotion.</title>
        <authorList>
            <person name="Hirsch A.M."/>
            <person name="Humm E."/>
            <person name="Rubbi M."/>
            <person name="Del Vecchio G."/>
            <person name="Ha S.M."/>
            <person name="Pellegrini M."/>
            <person name="Gunsalus R.P."/>
        </authorList>
    </citation>
    <scope>NUCLEOTIDE SEQUENCE [LARGE SCALE GENOMIC DNA]</scope>
    <source>
        <strain evidence="1 2">SNA2</strain>
    </source>
</reference>
<proteinExistence type="predicted"/>
<protein>
    <submittedName>
        <fullName evidence="1">Uncharacterized protein</fullName>
    </submittedName>
</protein>
<evidence type="ECO:0000313" key="2">
    <source>
        <dbReference type="Proteomes" id="UP001324380"/>
    </source>
</evidence>
<dbReference type="EMBL" id="CP139558">
    <property type="protein sequence ID" value="WPU95710.1"/>
    <property type="molecule type" value="Genomic_DNA"/>
</dbReference>
<dbReference type="Proteomes" id="UP001324380">
    <property type="component" value="Chromosome"/>
</dbReference>
<sequence>MDFFDSFRQLDGSIKNLSILKNNFDSKLETDKKLTIYPVCILNDKIYDFAMMKITFSQKWEEKEGNSLT</sequence>
<keyword evidence="2" id="KW-1185">Reference proteome</keyword>
<dbReference type="RefSeq" id="WP_321564816.1">
    <property type="nucleotide sequence ID" value="NZ_CP139558.1"/>
</dbReference>
<organism evidence="1 2">
    <name type="scientific">Mucilaginibacter sabulilitoris</name>
    <dbReference type="NCBI Taxonomy" id="1173583"/>
    <lineage>
        <taxon>Bacteria</taxon>
        <taxon>Pseudomonadati</taxon>
        <taxon>Bacteroidota</taxon>
        <taxon>Sphingobacteriia</taxon>
        <taxon>Sphingobacteriales</taxon>
        <taxon>Sphingobacteriaceae</taxon>
        <taxon>Mucilaginibacter</taxon>
    </lineage>
</organism>
<name>A0ABZ0TX63_9SPHI</name>
<evidence type="ECO:0000313" key="1">
    <source>
        <dbReference type="EMBL" id="WPU95710.1"/>
    </source>
</evidence>
<gene>
    <name evidence="1" type="ORF">SNE25_09285</name>
</gene>
<accession>A0ABZ0TX63</accession>